<protein>
    <submittedName>
        <fullName evidence="2">Uncharacterized protein</fullName>
    </submittedName>
</protein>
<evidence type="ECO:0000313" key="2">
    <source>
        <dbReference type="EMBL" id="WIA12108.1"/>
    </source>
</evidence>
<feature type="compositionally biased region" description="Polar residues" evidence="1">
    <location>
        <begin position="343"/>
        <end position="353"/>
    </location>
</feature>
<dbReference type="EMBL" id="CP126210">
    <property type="protein sequence ID" value="WIA12108.1"/>
    <property type="molecule type" value="Genomic_DNA"/>
</dbReference>
<feature type="region of interest" description="Disordered" evidence="1">
    <location>
        <begin position="34"/>
        <end position="66"/>
    </location>
</feature>
<feature type="compositionally biased region" description="Low complexity" evidence="1">
    <location>
        <begin position="143"/>
        <end position="160"/>
    </location>
</feature>
<evidence type="ECO:0000313" key="3">
    <source>
        <dbReference type="Proteomes" id="UP001244341"/>
    </source>
</evidence>
<reference evidence="2 3" key="1">
    <citation type="submission" date="2023-05" db="EMBL/GenBank/DDBJ databases">
        <title>A 100% complete, gapless, phased diploid assembly of the Scenedesmus obliquus UTEX 3031 genome.</title>
        <authorList>
            <person name="Biondi T.C."/>
            <person name="Hanschen E.R."/>
            <person name="Kwon T."/>
            <person name="Eng W."/>
            <person name="Kruse C.P.S."/>
            <person name="Koehler S.I."/>
            <person name="Kunde Y."/>
            <person name="Gleasner C.D."/>
            <person name="You Mak K.T."/>
            <person name="Polle J."/>
            <person name="Hovde B.T."/>
            <person name="Starkenburg S.R."/>
        </authorList>
    </citation>
    <scope>NUCLEOTIDE SEQUENCE [LARGE SCALE GENOMIC DNA]</scope>
    <source>
        <strain evidence="2 3">DOE0152z</strain>
    </source>
</reference>
<feature type="compositionally biased region" description="Polar residues" evidence="1">
    <location>
        <begin position="45"/>
        <end position="56"/>
    </location>
</feature>
<dbReference type="Proteomes" id="UP001244341">
    <property type="component" value="Chromosome 3b"/>
</dbReference>
<feature type="compositionally biased region" description="Low complexity" evidence="1">
    <location>
        <begin position="187"/>
        <end position="216"/>
    </location>
</feature>
<proteinExistence type="predicted"/>
<feature type="compositionally biased region" description="Polar residues" evidence="1">
    <location>
        <begin position="259"/>
        <end position="271"/>
    </location>
</feature>
<feature type="compositionally biased region" description="Low complexity" evidence="1">
    <location>
        <begin position="112"/>
        <end position="136"/>
    </location>
</feature>
<feature type="region of interest" description="Disordered" evidence="1">
    <location>
        <begin position="104"/>
        <end position="229"/>
    </location>
</feature>
<evidence type="ECO:0000256" key="1">
    <source>
        <dbReference type="SAM" id="MobiDB-lite"/>
    </source>
</evidence>
<name>A0ABY8TXC0_TETOB</name>
<keyword evidence="3" id="KW-1185">Reference proteome</keyword>
<organism evidence="2 3">
    <name type="scientific">Tetradesmus obliquus</name>
    <name type="common">Green alga</name>
    <name type="synonym">Acutodesmus obliquus</name>
    <dbReference type="NCBI Taxonomy" id="3088"/>
    <lineage>
        <taxon>Eukaryota</taxon>
        <taxon>Viridiplantae</taxon>
        <taxon>Chlorophyta</taxon>
        <taxon>core chlorophytes</taxon>
        <taxon>Chlorophyceae</taxon>
        <taxon>CS clade</taxon>
        <taxon>Sphaeropleales</taxon>
        <taxon>Scenedesmaceae</taxon>
        <taxon>Tetradesmus</taxon>
    </lineage>
</organism>
<accession>A0ABY8TXC0</accession>
<feature type="region of interest" description="Disordered" evidence="1">
    <location>
        <begin position="259"/>
        <end position="331"/>
    </location>
</feature>
<gene>
    <name evidence="2" type="ORF">OEZ85_012182</name>
</gene>
<feature type="region of interest" description="Disordered" evidence="1">
    <location>
        <begin position="343"/>
        <end position="363"/>
    </location>
</feature>
<sequence length="363" mass="36214">MPPSSATLQPGPHDPYNASSVKLAEATRIRLVLPGLGTSEKDEGGSSTVKRSNTGDLSGKPAESAAALAKARKKLLKIQGIASQADKAHSSVIVDVGVLAGDAAASDEEQGAADGRSPASASSSAAAGRSSEAAAAQERRGSKQGTAAGSATAGSNSSQQLKPRKTAVYGDSGKFSSRLALPSPGTSAADAAGSIDSAGGSSGARSAAASSRSSRGQPPDKPYVPIWERLLPPSAPAEERKGAAATHRVFAPVALKTFSPTLGSLGSSLVQQEPGRTDEAAAMTARAAAGGSRSRSAAKSQGQPPDISAGASSPQWRQGDGSRIASKPMAAAAAADLGLRSQSFTNGYQSPSQLFEKLTLGGQ</sequence>
<feature type="compositionally biased region" description="Low complexity" evidence="1">
    <location>
        <begin position="280"/>
        <end position="298"/>
    </location>
</feature>